<evidence type="ECO:0000313" key="4">
    <source>
        <dbReference type="Proteomes" id="UP000188181"/>
    </source>
</evidence>
<dbReference type="CDD" id="cd01627">
    <property type="entry name" value="HAD_TPP"/>
    <property type="match status" value="1"/>
</dbReference>
<dbReference type="Pfam" id="PF02358">
    <property type="entry name" value="Trehalose_PPase"/>
    <property type="match status" value="1"/>
</dbReference>
<dbReference type="SUPFAM" id="SSF53756">
    <property type="entry name" value="UDP-Glycosyltransferase/glycogen phosphorylase"/>
    <property type="match status" value="1"/>
</dbReference>
<dbReference type="GO" id="GO:0003825">
    <property type="term" value="F:alpha,alpha-trehalose-phosphate synthase (UDP-forming) activity"/>
    <property type="evidence" value="ECO:0007669"/>
    <property type="project" value="TreeGrafter"/>
</dbReference>
<comment type="similarity">
    <text evidence="1">In the C-terminal section; belongs to the trehalose phosphatase family.</text>
</comment>
<sequence length="721" mass="82306">MKRIINAANRLPVTIGRKITASSGGLVSAMAGLEGTFETLWVGWPGASCGSGQRAEKIKDILRQDYNSVPVFLTPKEAQGYYEGLSNSSLWPMLHYMTNYFEYEKHWLKDYEQVNRKFADEICSIVKKGDTVWVHDYHLMLLPAMLRKRKPRLKIGFFLHTPFPSYEVFRAHPARQQLIEGVLGADLIGFHTFGYMRHFRSTVMRLLGLECSMNTIEVNKRIVTLGVFPIGANARAFEDEIATEKYRKRLEHFRKVYSGRKIVLGVERLDYTKGVPQRLKAIDKFLDGYKNKDNVCFIFIAVPTRDQVQQYKELKQEVQSLVGHINGKHATIDNTPINYIYQSVPFTDLCALYSLAEVCLVTPYADGMNLVAKEYVICKQGKGGTLVLSEFTGAANELFKSLKVNPYDIEQISSTIEQALEMPAKEQLKRMDGMYERVKEYDAIYWANSFLNELEAVTKFRTGGVKKKHKPKLAQMLKKTFKPENKIALFLDYDGTLRKFHDNPNGAVPTKSIKELFKILSRYSNIDTHVISGRKGSTLEEWLGKFPVTLIGEHGFSCRPRGEKEWVSLCEASDFTWKLRIREMLEYFVGIVPGSFIEEKISAMVWHYRRTDPEFGEWRAKQLVLNLSEMLSNLPIEVHHGKKIVEISSMQVNKGVALQNIVAGKNYDYVVCMGDDYTDESMFRLAMDNMISIKVGKGDTSAMYRITSPAVVLSTLKKALK</sequence>
<dbReference type="RefSeq" id="WP_146682580.1">
    <property type="nucleotide sequence ID" value="NZ_CP019646.1"/>
</dbReference>
<dbReference type="SUPFAM" id="SSF56784">
    <property type="entry name" value="HAD-like"/>
    <property type="match status" value="1"/>
</dbReference>
<dbReference type="Pfam" id="PF00982">
    <property type="entry name" value="Glyco_transf_20"/>
    <property type="match status" value="1"/>
</dbReference>
<dbReference type="Gene3D" id="3.30.70.1020">
    <property type="entry name" value="Trehalose-6-phosphate phosphatase related protein, domain 2"/>
    <property type="match status" value="1"/>
</dbReference>
<dbReference type="InterPro" id="IPR003337">
    <property type="entry name" value="Trehalose_PPase"/>
</dbReference>
<accession>A0A1Q2MC51</accession>
<comment type="similarity">
    <text evidence="2">Belongs to the glycosyltransferase 20 family.</text>
</comment>
<dbReference type="STRING" id="1851148.SMSP2_00649"/>
<dbReference type="AlphaFoldDB" id="A0A1Q2MC51"/>
<dbReference type="EC" id="2.4.1.-" evidence="3"/>
<dbReference type="Gene3D" id="3.40.50.2000">
    <property type="entry name" value="Glycogen Phosphorylase B"/>
    <property type="match status" value="2"/>
</dbReference>
<dbReference type="Gene3D" id="3.40.50.1000">
    <property type="entry name" value="HAD superfamily/HAD-like"/>
    <property type="match status" value="1"/>
</dbReference>
<evidence type="ECO:0000256" key="2">
    <source>
        <dbReference type="ARBA" id="ARBA00008799"/>
    </source>
</evidence>
<dbReference type="CDD" id="cd03788">
    <property type="entry name" value="GT20_TPS"/>
    <property type="match status" value="1"/>
</dbReference>
<name>A0A1Q2MC51_9BACT</name>
<protein>
    <submittedName>
        <fullName evidence="3">Trehalose-phosphate synthase</fullName>
        <ecNumber evidence="3">2.4.1.-</ecNumber>
    </submittedName>
</protein>
<dbReference type="NCBIfam" id="TIGR01484">
    <property type="entry name" value="HAD-SF-IIB"/>
    <property type="match status" value="1"/>
</dbReference>
<dbReference type="InterPro" id="IPR001830">
    <property type="entry name" value="Glyco_trans_20"/>
</dbReference>
<dbReference type="InterPro" id="IPR006379">
    <property type="entry name" value="HAD-SF_hydro_IIB"/>
</dbReference>
<dbReference type="GO" id="GO:0005829">
    <property type="term" value="C:cytosol"/>
    <property type="evidence" value="ECO:0007669"/>
    <property type="project" value="TreeGrafter"/>
</dbReference>
<dbReference type="InterPro" id="IPR023214">
    <property type="entry name" value="HAD_sf"/>
</dbReference>
<organism evidence="3 4">
    <name type="scientific">Limihaloglobus sulfuriphilus</name>
    <dbReference type="NCBI Taxonomy" id="1851148"/>
    <lineage>
        <taxon>Bacteria</taxon>
        <taxon>Pseudomonadati</taxon>
        <taxon>Planctomycetota</taxon>
        <taxon>Phycisphaerae</taxon>
        <taxon>Sedimentisphaerales</taxon>
        <taxon>Sedimentisphaeraceae</taxon>
        <taxon>Limihaloglobus</taxon>
    </lineage>
</organism>
<evidence type="ECO:0000256" key="1">
    <source>
        <dbReference type="ARBA" id="ARBA00006330"/>
    </source>
</evidence>
<proteinExistence type="inferred from homology"/>
<dbReference type="NCBIfam" id="NF011071">
    <property type="entry name" value="PRK14501.1"/>
    <property type="match status" value="1"/>
</dbReference>
<keyword evidence="3" id="KW-0808">Transferase</keyword>
<reference evidence="4" key="1">
    <citation type="submission" date="2017-02" db="EMBL/GenBank/DDBJ databases">
        <title>Comparative genomics and description of representatives of a novel lineage of planctomycetes thriving in anoxic sediments.</title>
        <authorList>
            <person name="Spring S."/>
            <person name="Bunk B."/>
            <person name="Sproer C."/>
        </authorList>
    </citation>
    <scope>NUCLEOTIDE SEQUENCE [LARGE SCALE GENOMIC DNA]</scope>
    <source>
        <strain evidence="4">SM-Chi-D1</strain>
    </source>
</reference>
<dbReference type="NCBIfam" id="TIGR00685">
    <property type="entry name" value="T6PP"/>
    <property type="match status" value="1"/>
</dbReference>
<dbReference type="PANTHER" id="PTHR10788">
    <property type="entry name" value="TREHALOSE-6-PHOSPHATE SYNTHASE"/>
    <property type="match status" value="1"/>
</dbReference>
<dbReference type="GO" id="GO:0005992">
    <property type="term" value="P:trehalose biosynthetic process"/>
    <property type="evidence" value="ECO:0007669"/>
    <property type="project" value="InterPro"/>
</dbReference>
<keyword evidence="3" id="KW-0328">Glycosyltransferase</keyword>
<evidence type="ECO:0000313" key="3">
    <source>
        <dbReference type="EMBL" id="AQQ70305.1"/>
    </source>
</evidence>
<keyword evidence="4" id="KW-1185">Reference proteome</keyword>
<dbReference type="InterPro" id="IPR036412">
    <property type="entry name" value="HAD-like_sf"/>
</dbReference>
<dbReference type="EMBL" id="CP019646">
    <property type="protein sequence ID" value="AQQ70305.1"/>
    <property type="molecule type" value="Genomic_DNA"/>
</dbReference>
<dbReference type="KEGG" id="pbas:SMSP2_00649"/>
<gene>
    <name evidence="3" type="primary">otsA</name>
    <name evidence="3" type="ORF">SMSP2_00649</name>
</gene>
<dbReference type="OrthoDB" id="9761633at2"/>
<dbReference type="GO" id="GO:0004805">
    <property type="term" value="F:trehalose-phosphatase activity"/>
    <property type="evidence" value="ECO:0007669"/>
    <property type="project" value="TreeGrafter"/>
</dbReference>
<dbReference type="Proteomes" id="UP000188181">
    <property type="component" value="Chromosome"/>
</dbReference>
<dbReference type="PANTHER" id="PTHR10788:SF106">
    <property type="entry name" value="BCDNA.GH08860"/>
    <property type="match status" value="1"/>
</dbReference>